<accession>A0ABT7BMU1</accession>
<organism evidence="2 3">
    <name type="scientific">Roseofilum halophilum BLCC-M91</name>
    <dbReference type="NCBI Taxonomy" id="3022259"/>
    <lineage>
        <taxon>Bacteria</taxon>
        <taxon>Bacillati</taxon>
        <taxon>Cyanobacteriota</taxon>
        <taxon>Cyanophyceae</taxon>
        <taxon>Desertifilales</taxon>
        <taxon>Desertifilaceae</taxon>
        <taxon>Roseofilum</taxon>
        <taxon>Roseofilum halophilum</taxon>
    </lineage>
</organism>
<feature type="transmembrane region" description="Helical" evidence="1">
    <location>
        <begin position="153"/>
        <end position="171"/>
    </location>
</feature>
<gene>
    <name evidence="2" type="ORF">PJF56_16640</name>
</gene>
<dbReference type="RefSeq" id="WP_283763793.1">
    <property type="nucleotide sequence ID" value="NZ_JAQPOK010000125.1"/>
</dbReference>
<dbReference type="EMBL" id="JAQPOK010000125">
    <property type="protein sequence ID" value="MDJ1180491.1"/>
    <property type="molecule type" value="Genomic_DNA"/>
</dbReference>
<dbReference type="Proteomes" id="UP001231370">
    <property type="component" value="Unassembled WGS sequence"/>
</dbReference>
<keyword evidence="1" id="KW-1133">Transmembrane helix</keyword>
<sequence>MKQNSSSIVYAWIQSEDLVSEDQVWESENGKPPKRLSPEQGDKVIKDIHKLALSPNAKSIYRGNVDIRHTVDAFVITVISQVKDRANRQSTIVVYGEFPKQEQMDLGGFVAEKVNQFSKEFNRPLKPENLDTLRKYMKKVKANLKTEKDLKNIVCFVVLVLYVLGLLVSTLKKFFDL</sequence>
<keyword evidence="3" id="KW-1185">Reference proteome</keyword>
<reference evidence="2 3" key="1">
    <citation type="submission" date="2023-01" db="EMBL/GenBank/DDBJ databases">
        <title>Novel diversity within Roseofilum (Cyanobacteria; Desertifilaceae) from marine benthic mats with descriptions of four novel species.</title>
        <authorList>
            <person name="Wang Y."/>
            <person name="Berthold D.E."/>
            <person name="Hu J."/>
            <person name="Lefler F.W."/>
            <person name="Laughinghouse H.D. IV."/>
        </authorList>
    </citation>
    <scope>NUCLEOTIDE SEQUENCE [LARGE SCALE GENOMIC DNA]</scope>
    <source>
        <strain evidence="2 3">BLCC-M91</strain>
    </source>
</reference>
<name>A0ABT7BMU1_9CYAN</name>
<evidence type="ECO:0000256" key="1">
    <source>
        <dbReference type="SAM" id="Phobius"/>
    </source>
</evidence>
<evidence type="ECO:0000313" key="3">
    <source>
        <dbReference type="Proteomes" id="UP001231370"/>
    </source>
</evidence>
<evidence type="ECO:0000313" key="2">
    <source>
        <dbReference type="EMBL" id="MDJ1180491.1"/>
    </source>
</evidence>
<keyword evidence="1" id="KW-0812">Transmembrane</keyword>
<proteinExistence type="predicted"/>
<comment type="caution">
    <text evidence="2">The sequence shown here is derived from an EMBL/GenBank/DDBJ whole genome shotgun (WGS) entry which is preliminary data.</text>
</comment>
<protein>
    <submittedName>
        <fullName evidence="2">Uncharacterized protein</fullName>
    </submittedName>
</protein>
<keyword evidence="1" id="KW-0472">Membrane</keyword>